<dbReference type="Proteomes" id="UP000231846">
    <property type="component" value="Unassembled WGS sequence"/>
</dbReference>
<evidence type="ECO:0000256" key="3">
    <source>
        <dbReference type="ARBA" id="ARBA00022989"/>
    </source>
</evidence>
<evidence type="ECO:0000313" key="10">
    <source>
        <dbReference type="Proteomes" id="UP001258434"/>
    </source>
</evidence>
<proteinExistence type="predicted"/>
<evidence type="ECO:0000259" key="6">
    <source>
        <dbReference type="Pfam" id="PF26002"/>
    </source>
</evidence>
<organism evidence="8 9">
    <name type="scientific">Bacteroides fragilis</name>
    <dbReference type="NCBI Taxonomy" id="817"/>
    <lineage>
        <taxon>Bacteria</taxon>
        <taxon>Pseudomonadati</taxon>
        <taxon>Bacteroidota</taxon>
        <taxon>Bacteroidia</taxon>
        <taxon>Bacteroidales</taxon>
        <taxon>Bacteroidaceae</taxon>
        <taxon>Bacteroides</taxon>
    </lineage>
</organism>
<reference evidence="8" key="2">
    <citation type="submission" date="2017-10" db="EMBL/GenBank/DDBJ databases">
        <authorList>
            <person name="Banno H."/>
            <person name="Chua N.-H."/>
        </authorList>
    </citation>
    <scope>NUCLEOTIDE SEQUENCE</scope>
    <source>
        <strain evidence="8">12905</strain>
    </source>
</reference>
<reference evidence="10" key="3">
    <citation type="submission" date="2023-07" db="EMBL/GenBank/DDBJ databases">
        <title>A gut symbiont ubiquitin homologue binds and inactivates peptidyl-prolyl isomerase to mediate the interbacterial arms race in the human gut.</title>
        <authorList>
            <person name="Jiang K."/>
            <person name="Li W."/>
            <person name="Tong M."/>
            <person name="Xu J."/>
            <person name="Chen Z."/>
            <person name="Yang Y."/>
            <person name="Zang Y."/>
            <person name="Jiao X."/>
            <person name="Liu C."/>
            <person name="Lim B."/>
            <person name="Jiang X."/>
            <person name="Wang J."/>
            <person name="Wu D."/>
            <person name="Wang M."/>
            <person name="Liu S.-J."/>
            <person name="Shao F."/>
            <person name="Gao X."/>
        </authorList>
    </citation>
    <scope>NUCLEOTIDE SEQUENCE [LARGE SCALE GENOMIC DNA]</scope>
    <source>
        <strain evidence="10">GS077</strain>
    </source>
</reference>
<accession>A0A0K6BYC0</accession>
<keyword evidence="4 5" id="KW-0472">Membrane</keyword>
<keyword evidence="3 5" id="KW-1133">Transmembrane helix</keyword>
<accession>F7LSA4</accession>
<feature type="domain" description="AprE-like beta-barrel" evidence="6">
    <location>
        <begin position="328"/>
        <end position="415"/>
    </location>
</feature>
<evidence type="ECO:0000313" key="7">
    <source>
        <dbReference type="EMBL" id="MDT6977516.1"/>
    </source>
</evidence>
<name>A0A0K6BYC0_BACFG</name>
<comment type="subcellular location">
    <subcellularLocation>
        <location evidence="1">Membrane</location>
        <topology evidence="1">Single-pass membrane protein</topology>
    </subcellularLocation>
</comment>
<dbReference type="Pfam" id="PF26002">
    <property type="entry name" value="Beta-barrel_AprE"/>
    <property type="match status" value="1"/>
</dbReference>
<evidence type="ECO:0000256" key="1">
    <source>
        <dbReference type="ARBA" id="ARBA00004167"/>
    </source>
</evidence>
<dbReference type="GO" id="GO:0016020">
    <property type="term" value="C:membrane"/>
    <property type="evidence" value="ECO:0007669"/>
    <property type="project" value="UniProtKB-SubCell"/>
</dbReference>
<comment type="caution">
    <text evidence="8">The sequence shown here is derived from an EMBL/GenBank/DDBJ whole genome shotgun (WGS) entry which is preliminary data.</text>
</comment>
<reference evidence="7 10" key="4">
    <citation type="submission" date="2023-08" db="EMBL/GenBank/DDBJ databases">
        <authorList>
            <person name="Du M."/>
            <person name="Liu C."/>
            <person name="Liu S.-J."/>
        </authorList>
    </citation>
    <scope>NUCLEOTIDE SEQUENCE [LARGE SCALE GENOMIC DNA]</scope>
    <source>
        <strain evidence="7 10">GS077</strain>
    </source>
</reference>
<keyword evidence="2 5" id="KW-0812">Transmembrane</keyword>
<sequence>MPQDSNFYSEEAQEILGKIPLWIIRWGITLIFLFFGAIIIGCCFIKYPERVNGTVTITTAYSPIDVVSKKSGNLERILVRNGDSIKSEAILGVIRSNANYYDILSIESNLMLVNDSVLNLVVFDRWIYKQYNLGDLQSEWTSFYSACLKYRAYIERAVIDQKKELLREQIDKQTEYYFQMKNQADILKEDLQYEEKGHRRDSSLFIHKVMSEAEYEESARKLLKTRNNVISFKSQITSTELSILQNKQQIIELSIQQDDEILSMEQEINSSRKKLLALIRNWELSYLLVSPIDGIVSFVRKWDEGQFINIGETFLTVVPKEEYNVVGIVKIPQESFGKIETGQKVNVRLNGYPYMEYGLLIGVVGHISSVPEEATVQQASPQYTAEIIFPNGMKSSYGKKLKLIQKMSGTAEIITEERSLMMRLIDPIVTLLKSGI</sequence>
<dbReference type="Gene3D" id="2.40.30.170">
    <property type="match status" value="1"/>
</dbReference>
<evidence type="ECO:0000256" key="2">
    <source>
        <dbReference type="ARBA" id="ARBA00022692"/>
    </source>
</evidence>
<evidence type="ECO:0000256" key="5">
    <source>
        <dbReference type="SAM" id="Phobius"/>
    </source>
</evidence>
<dbReference type="EMBL" id="JAVFHL010000001">
    <property type="protein sequence ID" value="MDT6977516.1"/>
    <property type="molecule type" value="Genomic_DNA"/>
</dbReference>
<dbReference type="EMBL" id="PDCW01000022">
    <property type="protein sequence ID" value="PJY73718.1"/>
    <property type="molecule type" value="Genomic_DNA"/>
</dbReference>
<dbReference type="PANTHER" id="PTHR30386">
    <property type="entry name" value="MEMBRANE FUSION SUBUNIT OF EMRAB-TOLC MULTIDRUG EFFLUX PUMP"/>
    <property type="match status" value="1"/>
</dbReference>
<evidence type="ECO:0000256" key="4">
    <source>
        <dbReference type="ARBA" id="ARBA00023136"/>
    </source>
</evidence>
<dbReference type="Proteomes" id="UP001258434">
    <property type="component" value="Unassembled WGS sequence"/>
</dbReference>
<evidence type="ECO:0000313" key="8">
    <source>
        <dbReference type="EMBL" id="PJY73718.1"/>
    </source>
</evidence>
<dbReference type="RefSeq" id="WP_009292555.1">
    <property type="nucleotide sequence ID" value="NZ_BAABYZ010000001.1"/>
</dbReference>
<evidence type="ECO:0000313" key="9">
    <source>
        <dbReference type="Proteomes" id="UP000231846"/>
    </source>
</evidence>
<feature type="transmembrane region" description="Helical" evidence="5">
    <location>
        <begin position="23"/>
        <end position="45"/>
    </location>
</feature>
<reference evidence="8 9" key="1">
    <citation type="journal article" date="2017" name="MBio">
        <title>Gut Symbiont Bacteroides fragilis Secretes a Eukaryotic-Like Ubiquitin Protein That Mediates Intraspecies Antagonism.</title>
        <authorList>
            <person name="Chatzidaki-Livanis M."/>
            <person name="Coyne M.J."/>
            <person name="Roelofs K.G."/>
            <person name="Gentyala R.R."/>
            <person name="Caldwell J.M."/>
            <person name="Comstock L.E."/>
        </authorList>
    </citation>
    <scope>NUCLEOTIDE SEQUENCE [LARGE SCALE GENOMIC DNA]</scope>
    <source>
        <strain evidence="8 9">12905</strain>
    </source>
</reference>
<dbReference type="InterPro" id="IPR058982">
    <property type="entry name" value="Beta-barrel_AprE"/>
</dbReference>
<protein>
    <submittedName>
        <fullName evidence="7">HlyD family efflux transporter periplasmic adaptor subunit</fullName>
    </submittedName>
    <submittedName>
        <fullName evidence="8">Putative colicin V secretion protein, CvaA-like</fullName>
    </submittedName>
</protein>
<dbReference type="AlphaFoldDB" id="A0A0K6BYC0"/>
<dbReference type="InterPro" id="IPR050739">
    <property type="entry name" value="MFP"/>
</dbReference>
<gene>
    <name evidence="8" type="primary">cvaA</name>
    <name evidence="7" type="ORF">BFGS077_002819</name>
    <name evidence="8" type="ORF">CQW34_02992</name>
</gene>
<dbReference type="PRINTS" id="PR01490">
    <property type="entry name" value="RTXTOXIND"/>
</dbReference>
<reference evidence="7" key="5">
    <citation type="submission" date="2024-03" db="EMBL/GenBank/DDBJ databases">
        <title>A gut symbiont ubiquitin homologue binds and inactivates peptidyl-prolyl isomerase to mediate the interbacterial arms race in the human gut.</title>
        <authorList>
            <person name="Jiang K."/>
            <person name="Li W."/>
            <person name="Tong M."/>
            <person name="Xu J."/>
            <person name="Chen Z."/>
            <person name="Yang Y."/>
            <person name="Zang Y."/>
            <person name="Jiao X."/>
            <person name="Liu C."/>
            <person name="Lim B."/>
            <person name="Jiang X."/>
            <person name="Wang J."/>
            <person name="Wu D."/>
            <person name="Wang M."/>
            <person name="Liu S.-J."/>
            <person name="Shao F."/>
            <person name="Gao X."/>
        </authorList>
    </citation>
    <scope>NUCLEOTIDE SEQUENCE</scope>
    <source>
        <strain evidence="7">GS077</strain>
    </source>
</reference>
<dbReference type="PANTHER" id="PTHR30386:SF26">
    <property type="entry name" value="TRANSPORT PROTEIN COMB"/>
    <property type="match status" value="1"/>
</dbReference>